<evidence type="ECO:0000256" key="6">
    <source>
        <dbReference type="ARBA" id="ARBA00023033"/>
    </source>
</evidence>
<dbReference type="PRINTS" id="PR00385">
    <property type="entry name" value="P450"/>
</dbReference>
<keyword evidence="2 7" id="KW-0349">Heme</keyword>
<evidence type="ECO:0000256" key="9">
    <source>
        <dbReference type="SAM" id="MobiDB-lite"/>
    </source>
</evidence>
<dbReference type="Pfam" id="PF00067">
    <property type="entry name" value="p450"/>
    <property type="match status" value="2"/>
</dbReference>
<proteinExistence type="inferred from homology"/>
<evidence type="ECO:0000256" key="8">
    <source>
        <dbReference type="RuleBase" id="RU000461"/>
    </source>
</evidence>
<reference evidence="10" key="1">
    <citation type="submission" date="2021-01" db="EMBL/GenBank/DDBJ databases">
        <title>Whole genome shotgun sequence of Rugosimonospora africana NBRC 104875.</title>
        <authorList>
            <person name="Komaki H."/>
            <person name="Tamura T."/>
        </authorList>
    </citation>
    <scope>NUCLEOTIDE SEQUENCE</scope>
    <source>
        <strain evidence="10">NBRC 104875</strain>
    </source>
</reference>
<organism evidence="10 11">
    <name type="scientific">Rugosimonospora africana</name>
    <dbReference type="NCBI Taxonomy" id="556532"/>
    <lineage>
        <taxon>Bacteria</taxon>
        <taxon>Bacillati</taxon>
        <taxon>Actinomycetota</taxon>
        <taxon>Actinomycetes</taxon>
        <taxon>Micromonosporales</taxon>
        <taxon>Micromonosporaceae</taxon>
        <taxon>Rugosimonospora</taxon>
    </lineage>
</organism>
<feature type="compositionally biased region" description="Gly residues" evidence="9">
    <location>
        <begin position="306"/>
        <end position="338"/>
    </location>
</feature>
<comment type="caution">
    <text evidence="10">The sequence shown here is derived from an EMBL/GenBank/DDBJ whole genome shotgun (WGS) entry which is preliminary data.</text>
</comment>
<dbReference type="GO" id="GO:0020037">
    <property type="term" value="F:heme binding"/>
    <property type="evidence" value="ECO:0007669"/>
    <property type="project" value="InterPro"/>
</dbReference>
<feature type="binding site" description="axial binding residue" evidence="7">
    <location>
        <position position="433"/>
    </location>
    <ligand>
        <name>heme</name>
        <dbReference type="ChEBI" id="CHEBI:30413"/>
    </ligand>
    <ligandPart>
        <name>Fe</name>
        <dbReference type="ChEBI" id="CHEBI:18248"/>
    </ligandPart>
</feature>
<dbReference type="InterPro" id="IPR050196">
    <property type="entry name" value="Cytochrome_P450_Monoox"/>
</dbReference>
<evidence type="ECO:0000256" key="1">
    <source>
        <dbReference type="ARBA" id="ARBA00010617"/>
    </source>
</evidence>
<dbReference type="AlphaFoldDB" id="A0A8J3QUD8"/>
<evidence type="ECO:0000256" key="7">
    <source>
        <dbReference type="PIRSR" id="PIRSR602401-1"/>
    </source>
</evidence>
<dbReference type="InterPro" id="IPR001128">
    <property type="entry name" value="Cyt_P450"/>
</dbReference>
<gene>
    <name evidence="10" type="ORF">Raf01_44340</name>
</gene>
<dbReference type="SUPFAM" id="SSF48264">
    <property type="entry name" value="Cytochrome P450"/>
    <property type="match status" value="1"/>
</dbReference>
<dbReference type="PROSITE" id="PS00086">
    <property type="entry name" value="CYTOCHROME_P450"/>
    <property type="match status" value="1"/>
</dbReference>
<feature type="region of interest" description="Disordered" evidence="9">
    <location>
        <begin position="299"/>
        <end position="340"/>
    </location>
</feature>
<dbReference type="GO" id="GO:0016705">
    <property type="term" value="F:oxidoreductase activity, acting on paired donors, with incorporation or reduction of molecular oxygen"/>
    <property type="evidence" value="ECO:0007669"/>
    <property type="project" value="InterPro"/>
</dbReference>
<dbReference type="PANTHER" id="PTHR24291">
    <property type="entry name" value="CYTOCHROME P450 FAMILY 4"/>
    <property type="match status" value="1"/>
</dbReference>
<keyword evidence="5 7" id="KW-0408">Iron</keyword>
<dbReference type="PANTHER" id="PTHR24291:SF50">
    <property type="entry name" value="BIFUNCTIONAL ALBAFLAVENONE MONOOXYGENASE_TERPENE SYNTHASE"/>
    <property type="match status" value="1"/>
</dbReference>
<comment type="cofactor">
    <cofactor evidence="7">
        <name>heme</name>
        <dbReference type="ChEBI" id="CHEBI:30413"/>
    </cofactor>
</comment>
<dbReference type="Gene3D" id="1.10.630.10">
    <property type="entry name" value="Cytochrome P450"/>
    <property type="match status" value="2"/>
</dbReference>
<evidence type="ECO:0000256" key="2">
    <source>
        <dbReference type="ARBA" id="ARBA00022617"/>
    </source>
</evidence>
<dbReference type="GO" id="GO:0005506">
    <property type="term" value="F:iron ion binding"/>
    <property type="evidence" value="ECO:0007669"/>
    <property type="project" value="InterPro"/>
</dbReference>
<keyword evidence="6 8" id="KW-0503">Monooxygenase</keyword>
<sequence>MTVPRAPGGRLNALREMRRDPLGFLTQVRRDCGMIAQLPTPGPRHYLVSDPAEIQRALTATGREFAKGQSRSKDPDQPGFQPLQRILGQGLLTSAGPLWRRQRRLIQPMFHHARIAEYCDVFARLAARTGAGWRDGEVREVHTDMTELTLAIVARTVFDIDLDAAIVAQIRQWLGENMATARRGADLPWMRFLDLLPLPSTRRWNADRRKLDGMVHDLIADRRAAGGSGSDLLSLLLAARDAETGEAMPDSQVRDEAVTLLLAGHETTANALAWSLHLLGTHPDAQARLRAELDEVLGADREPGGQTTGGHAAGGHAAGGHAAGGETTGGETTGGGRPGAADLPRLRYALAVVREAMRLYPPAWVVARRMLASREVCGRRLPAGSMLVFSSWVVHRDPTWWPEPESFRPERWLETSDRPRYAYFPFGGGPRQCIGNGFAESEAVMALATLCRSWSFAPASTDPIPPRPLITLRPGSAVPMLVRSIGP</sequence>
<evidence type="ECO:0000313" key="11">
    <source>
        <dbReference type="Proteomes" id="UP000642748"/>
    </source>
</evidence>
<dbReference type="InterPro" id="IPR002401">
    <property type="entry name" value="Cyt_P450_E_grp-I"/>
</dbReference>
<evidence type="ECO:0000256" key="5">
    <source>
        <dbReference type="ARBA" id="ARBA00023004"/>
    </source>
</evidence>
<evidence type="ECO:0000313" key="10">
    <source>
        <dbReference type="EMBL" id="GIH16262.1"/>
    </source>
</evidence>
<name>A0A8J3QUD8_9ACTN</name>
<evidence type="ECO:0000256" key="3">
    <source>
        <dbReference type="ARBA" id="ARBA00022723"/>
    </source>
</evidence>
<keyword evidence="4 8" id="KW-0560">Oxidoreductase</keyword>
<keyword evidence="3 7" id="KW-0479">Metal-binding</keyword>
<dbReference type="GO" id="GO:0004497">
    <property type="term" value="F:monooxygenase activity"/>
    <property type="evidence" value="ECO:0007669"/>
    <property type="project" value="UniProtKB-KW"/>
</dbReference>
<keyword evidence="11" id="KW-1185">Reference proteome</keyword>
<dbReference type="RefSeq" id="WP_203919856.1">
    <property type="nucleotide sequence ID" value="NZ_BONZ01000041.1"/>
</dbReference>
<dbReference type="PRINTS" id="PR00463">
    <property type="entry name" value="EP450I"/>
</dbReference>
<dbReference type="Proteomes" id="UP000642748">
    <property type="component" value="Unassembled WGS sequence"/>
</dbReference>
<dbReference type="InterPro" id="IPR036396">
    <property type="entry name" value="Cyt_P450_sf"/>
</dbReference>
<dbReference type="EMBL" id="BONZ01000041">
    <property type="protein sequence ID" value="GIH16262.1"/>
    <property type="molecule type" value="Genomic_DNA"/>
</dbReference>
<protein>
    <submittedName>
        <fullName evidence="10">Cytochrome P450</fullName>
    </submittedName>
</protein>
<evidence type="ECO:0000256" key="4">
    <source>
        <dbReference type="ARBA" id="ARBA00023002"/>
    </source>
</evidence>
<accession>A0A8J3QUD8</accession>
<dbReference type="InterPro" id="IPR017972">
    <property type="entry name" value="Cyt_P450_CS"/>
</dbReference>
<comment type="similarity">
    <text evidence="1 8">Belongs to the cytochrome P450 family.</text>
</comment>